<dbReference type="OrthoDB" id="435607at2759"/>
<dbReference type="Pfam" id="PF05529">
    <property type="entry name" value="Bap31"/>
    <property type="match status" value="1"/>
</dbReference>
<sequence length="142" mass="16569">MMKYSHSSVAGHVHLASDLKGSVKLFRAQRNFYITSFSIFLAFVIRRLVVMIIYQYELELKTTKLMIAVEDKVKKYKTTVNSLNTEQENTLEVCKTTKNKLELVESSLEEQKSRVKELEEEATMWRLKYEELKNTIDGHGDN</sequence>
<evidence type="ECO:0000256" key="2">
    <source>
        <dbReference type="ARBA" id="ARBA00022692"/>
    </source>
</evidence>
<gene>
    <name evidence="8" type="primary">jg24959</name>
    <name evidence="8" type="ORF">PAEG_LOCUS1239</name>
</gene>
<dbReference type="Proteomes" id="UP000838756">
    <property type="component" value="Unassembled WGS sequence"/>
</dbReference>
<dbReference type="GO" id="GO:0005789">
    <property type="term" value="C:endoplasmic reticulum membrane"/>
    <property type="evidence" value="ECO:0007669"/>
    <property type="project" value="UniProtKB-SubCell"/>
</dbReference>
<dbReference type="EMBL" id="CAKXAJ010004286">
    <property type="protein sequence ID" value="CAH2208689.1"/>
    <property type="molecule type" value="Genomic_DNA"/>
</dbReference>
<dbReference type="PANTHER" id="PTHR12701:SF20">
    <property type="entry name" value="ENDOPLASMIC RETICULUM TRANSMEMBRANE PROTEIN"/>
    <property type="match status" value="1"/>
</dbReference>
<evidence type="ECO:0000313" key="8">
    <source>
        <dbReference type="EMBL" id="CAH2208689.1"/>
    </source>
</evidence>
<keyword evidence="6" id="KW-0175">Coiled coil</keyword>
<feature type="domain" description="BAP29/BAP31 transmembrane" evidence="7">
    <location>
        <begin position="9"/>
        <end position="63"/>
    </location>
</feature>
<dbReference type="GO" id="GO:0006886">
    <property type="term" value="P:intracellular protein transport"/>
    <property type="evidence" value="ECO:0007669"/>
    <property type="project" value="UniProtKB-UniRule"/>
</dbReference>
<keyword evidence="5" id="KW-0813">Transport</keyword>
<keyword evidence="3 5" id="KW-1133">Transmembrane helix</keyword>
<feature type="transmembrane region" description="Helical" evidence="5">
    <location>
        <begin position="32"/>
        <end position="54"/>
    </location>
</feature>
<proteinExistence type="inferred from homology"/>
<keyword evidence="5" id="KW-0931">ER-Golgi transport</keyword>
<reference evidence="8" key="1">
    <citation type="submission" date="2022-03" db="EMBL/GenBank/DDBJ databases">
        <authorList>
            <person name="Lindestad O."/>
        </authorList>
    </citation>
    <scope>NUCLEOTIDE SEQUENCE</scope>
</reference>
<dbReference type="GO" id="GO:0006888">
    <property type="term" value="P:endoplasmic reticulum to Golgi vesicle-mediated transport"/>
    <property type="evidence" value="ECO:0007669"/>
    <property type="project" value="UniProtKB-UniRule"/>
</dbReference>
<dbReference type="GO" id="GO:0070973">
    <property type="term" value="P:protein localization to endoplasmic reticulum exit site"/>
    <property type="evidence" value="ECO:0007669"/>
    <property type="project" value="UniProtKB-UniRule"/>
</dbReference>
<feature type="coiled-coil region" evidence="6">
    <location>
        <begin position="66"/>
        <end position="135"/>
    </location>
</feature>
<keyword evidence="5" id="KW-0256">Endoplasmic reticulum</keyword>
<keyword evidence="5" id="KW-0653">Protein transport</keyword>
<comment type="caution">
    <text evidence="5">Lacks conserved residue(s) required for the propagation of feature annotation.</text>
</comment>
<comment type="caution">
    <text evidence="8">The sequence shown here is derived from an EMBL/GenBank/DDBJ whole genome shotgun (WGS) entry which is preliminary data.</text>
</comment>
<keyword evidence="4 5" id="KW-0472">Membrane</keyword>
<comment type="function">
    <text evidence="5">May play a role in anterograde transport of membrane proteins from the endoplasmic reticulum to the Golgi.</text>
</comment>
<accession>A0A8S4QK69</accession>
<evidence type="ECO:0000313" key="9">
    <source>
        <dbReference type="Proteomes" id="UP000838756"/>
    </source>
</evidence>
<evidence type="ECO:0000256" key="3">
    <source>
        <dbReference type="ARBA" id="ARBA00022989"/>
    </source>
</evidence>
<evidence type="ECO:0000256" key="5">
    <source>
        <dbReference type="RuleBase" id="RU367026"/>
    </source>
</evidence>
<keyword evidence="2 5" id="KW-0812">Transmembrane</keyword>
<dbReference type="InterPro" id="IPR008417">
    <property type="entry name" value="BAP29/BAP31"/>
</dbReference>
<evidence type="ECO:0000256" key="1">
    <source>
        <dbReference type="ARBA" id="ARBA00004141"/>
    </source>
</evidence>
<name>A0A8S4QK69_9NEOP</name>
<dbReference type="InterPro" id="IPR040463">
    <property type="entry name" value="BAP29/BAP31_N"/>
</dbReference>
<organism evidence="8 9">
    <name type="scientific">Pararge aegeria aegeria</name>
    <dbReference type="NCBI Taxonomy" id="348720"/>
    <lineage>
        <taxon>Eukaryota</taxon>
        <taxon>Metazoa</taxon>
        <taxon>Ecdysozoa</taxon>
        <taxon>Arthropoda</taxon>
        <taxon>Hexapoda</taxon>
        <taxon>Insecta</taxon>
        <taxon>Pterygota</taxon>
        <taxon>Neoptera</taxon>
        <taxon>Endopterygota</taxon>
        <taxon>Lepidoptera</taxon>
        <taxon>Glossata</taxon>
        <taxon>Ditrysia</taxon>
        <taxon>Papilionoidea</taxon>
        <taxon>Nymphalidae</taxon>
        <taxon>Satyrinae</taxon>
        <taxon>Satyrini</taxon>
        <taxon>Parargina</taxon>
        <taxon>Pararge</taxon>
    </lineage>
</organism>
<keyword evidence="9" id="KW-1185">Reference proteome</keyword>
<evidence type="ECO:0000259" key="7">
    <source>
        <dbReference type="Pfam" id="PF05529"/>
    </source>
</evidence>
<dbReference type="PANTHER" id="PTHR12701">
    <property type="entry name" value="BCR-ASSOCIATED PROTEIN, BAP"/>
    <property type="match status" value="1"/>
</dbReference>
<comment type="subcellular location">
    <subcellularLocation>
        <location evidence="5">Endoplasmic reticulum membrane</location>
        <topology evidence="5">Multi-pass membrane protein</topology>
    </subcellularLocation>
    <subcellularLocation>
        <location evidence="1">Membrane</location>
        <topology evidence="1">Multi-pass membrane protein</topology>
    </subcellularLocation>
</comment>
<comment type="similarity">
    <text evidence="5">Belongs to the BCAP29/BCAP31 family.</text>
</comment>
<dbReference type="AlphaFoldDB" id="A0A8S4QK69"/>
<evidence type="ECO:0000256" key="4">
    <source>
        <dbReference type="ARBA" id="ARBA00023136"/>
    </source>
</evidence>
<evidence type="ECO:0000256" key="6">
    <source>
        <dbReference type="SAM" id="Coils"/>
    </source>
</evidence>
<protein>
    <recommendedName>
        <fullName evidence="5">Endoplasmic reticulum transmembrane protein</fullName>
    </recommendedName>
</protein>